<feature type="compositionally biased region" description="Basic and acidic residues" evidence="1">
    <location>
        <begin position="167"/>
        <end position="194"/>
    </location>
</feature>
<evidence type="ECO:0000313" key="3">
    <source>
        <dbReference type="Proteomes" id="UP001050691"/>
    </source>
</evidence>
<organism evidence="2 3">
    <name type="scientific">Clathrus columnatus</name>
    <dbReference type="NCBI Taxonomy" id="1419009"/>
    <lineage>
        <taxon>Eukaryota</taxon>
        <taxon>Fungi</taxon>
        <taxon>Dikarya</taxon>
        <taxon>Basidiomycota</taxon>
        <taxon>Agaricomycotina</taxon>
        <taxon>Agaricomycetes</taxon>
        <taxon>Phallomycetidae</taxon>
        <taxon>Phallales</taxon>
        <taxon>Clathraceae</taxon>
        <taxon>Clathrus</taxon>
    </lineage>
</organism>
<dbReference type="EMBL" id="BPWL01000007">
    <property type="protein sequence ID" value="GJJ12373.1"/>
    <property type="molecule type" value="Genomic_DNA"/>
</dbReference>
<proteinExistence type="predicted"/>
<accession>A0AAV5AI56</accession>
<reference evidence="2" key="1">
    <citation type="submission" date="2021-10" db="EMBL/GenBank/DDBJ databases">
        <title>De novo Genome Assembly of Clathrus columnatus (Basidiomycota, Fungi) Using Illumina and Nanopore Sequence Data.</title>
        <authorList>
            <person name="Ogiso-Tanaka E."/>
            <person name="Itagaki H."/>
            <person name="Hosoya T."/>
            <person name="Hosaka K."/>
        </authorList>
    </citation>
    <scope>NUCLEOTIDE SEQUENCE</scope>
    <source>
        <strain evidence="2">MO-923</strain>
    </source>
</reference>
<gene>
    <name evidence="2" type="ORF">Clacol_006614</name>
</gene>
<name>A0AAV5AI56_9AGAM</name>
<evidence type="ECO:0000313" key="2">
    <source>
        <dbReference type="EMBL" id="GJJ12373.1"/>
    </source>
</evidence>
<dbReference type="Proteomes" id="UP001050691">
    <property type="component" value="Unassembled WGS sequence"/>
</dbReference>
<feature type="compositionally biased region" description="Polar residues" evidence="1">
    <location>
        <begin position="150"/>
        <end position="161"/>
    </location>
</feature>
<evidence type="ECO:0000256" key="1">
    <source>
        <dbReference type="SAM" id="MobiDB-lite"/>
    </source>
</evidence>
<feature type="region of interest" description="Disordered" evidence="1">
    <location>
        <begin position="121"/>
        <end position="222"/>
    </location>
</feature>
<feature type="compositionally biased region" description="Low complexity" evidence="1">
    <location>
        <begin position="206"/>
        <end position="216"/>
    </location>
</feature>
<protein>
    <submittedName>
        <fullName evidence="2">Uncharacterized protein</fullName>
    </submittedName>
</protein>
<keyword evidence="3" id="KW-1185">Reference proteome</keyword>
<dbReference type="AlphaFoldDB" id="A0AAV5AI56"/>
<comment type="caution">
    <text evidence="2">The sequence shown here is derived from an EMBL/GenBank/DDBJ whole genome shotgun (WGS) entry which is preliminary data.</text>
</comment>
<sequence>MSEQITIIIPSDSTPRPSILRMPSISHLTESSSSSCDSKPLNISFAPLPKIEGKKRRNRRPIGLAGRAELLQISRQRLAEAMANEDNYYGDEYSSYGEEEDIPLPDIGKLVKGLWRSISRIREKQSSTVTDQPIYESDSQGPGEPDLKSKSNSSHTLTSNPTPKPILHTEEKKPRGLTDTAEKSGPEISPHETRSTSPSSQVDEGLSSQLQISSISTRSQEDVDVKSLDDIIQVSVFNALKVETH</sequence>